<organism evidence="2 3">
    <name type="scientific">Ostreobium quekettii</name>
    <dbReference type="NCBI Taxonomy" id="121088"/>
    <lineage>
        <taxon>Eukaryota</taxon>
        <taxon>Viridiplantae</taxon>
        <taxon>Chlorophyta</taxon>
        <taxon>core chlorophytes</taxon>
        <taxon>Ulvophyceae</taxon>
        <taxon>TCBD clade</taxon>
        <taxon>Bryopsidales</taxon>
        <taxon>Ostreobineae</taxon>
        <taxon>Ostreobiaceae</taxon>
        <taxon>Ostreobium</taxon>
    </lineage>
</organism>
<feature type="compositionally biased region" description="Low complexity" evidence="1">
    <location>
        <begin position="284"/>
        <end position="297"/>
    </location>
</feature>
<evidence type="ECO:0000313" key="3">
    <source>
        <dbReference type="Proteomes" id="UP000708148"/>
    </source>
</evidence>
<dbReference type="GO" id="GO:0005634">
    <property type="term" value="C:nucleus"/>
    <property type="evidence" value="ECO:0007669"/>
    <property type="project" value="TreeGrafter"/>
</dbReference>
<reference evidence="2" key="1">
    <citation type="submission" date="2020-12" db="EMBL/GenBank/DDBJ databases">
        <authorList>
            <person name="Iha C."/>
        </authorList>
    </citation>
    <scope>NUCLEOTIDE SEQUENCE</scope>
</reference>
<comment type="caution">
    <text evidence="2">The sequence shown here is derived from an EMBL/GenBank/DDBJ whole genome shotgun (WGS) entry which is preliminary data.</text>
</comment>
<gene>
    <name evidence="2" type="ORF">OSTQU699_LOCUS6137</name>
</gene>
<name>A0A8S1J4P2_9CHLO</name>
<dbReference type="AlphaFoldDB" id="A0A8S1J4P2"/>
<evidence type="ECO:0008006" key="4">
    <source>
        <dbReference type="Google" id="ProtNLM"/>
    </source>
</evidence>
<dbReference type="PANTHER" id="PTHR33432:SF33">
    <property type="entry name" value="OS03G0796400 PROTEIN"/>
    <property type="match status" value="1"/>
</dbReference>
<dbReference type="EMBL" id="CAJHUC010001339">
    <property type="protein sequence ID" value="CAD7700779.1"/>
    <property type="molecule type" value="Genomic_DNA"/>
</dbReference>
<proteinExistence type="predicted"/>
<protein>
    <recommendedName>
        <fullName evidence="4">Tudor domain-containing protein</fullName>
    </recommendedName>
</protein>
<accession>A0A8S1J4P2</accession>
<dbReference type="OrthoDB" id="1737049at2759"/>
<sequence length="795" mass="82292">MDLWNDFIRCVQAGEYTRELAEGVAPSAVKIESITAIPRPSGAPALDEMAVESGVRDPSQLATPTSAKIAAASTPPRGVSMTELLLGDDVMPAWGATPLMPVPDLATSAATPPSAVLNPAWLRMVAPPHSCPPSSIAPASSPPSPQPGAPGWLDNPASNPLVDHSTNKKAYSASMSMKPGHVPATCPVVEIQAGESIGMALNRMGQALVGAEVWRRWPAHGSWYRASVTGFKCETNEHCLVYEKDLHNRSVEWVDLRELESEELRQICPEPGPSQLEDLKGKRSTASSASVPMSMPSGLQQTVQPTVQAFQGLSDPVFLQQSLLHQSVGGLNLTSQPALVPSVMGSLASARMLGAANFASAGNAQQGVNPMEIISQVLKAGIAPDALKRLVDDAASNLGPANPVQAKILQESAQLAAQPSCGRLPAHSAVAPVSSSSKPSGAPAVYSQMLLHRDPDHGVPGGASTPTLLAWGTAPSSLAQMQAAGQSNTGSVVNKQLGPLVGRTQVLNAAPNSQVAGNVVKGQDKQGYKDIVKNKTPGSLTSLLMTDPPTQTPVEYSNHRDVPMSGGELPPQVSATMREPVLGTSAAGMAESLPPCSGPLGEHLKSLEDPDMPSTGGVHKVVHSVRPEPTLGSDPAGSHFELCLGSVDLLGKAQKIKICLKPGVEGANMEGDTHCLTQSGRSDCATERKLQESALQPGSELLNEVSSGKGEIGAVAAESAPCLDGKTNLICSQQPSRSVCPTSGGTNGVCVEGGQDDTDSVHCVQIVTPSTTALQSPLSLEVGEDQGKDVGAPGH</sequence>
<keyword evidence="3" id="KW-1185">Reference proteome</keyword>
<feature type="region of interest" description="Disordered" evidence="1">
    <location>
        <begin position="131"/>
        <end position="160"/>
    </location>
</feature>
<dbReference type="GO" id="GO:0050832">
    <property type="term" value="P:defense response to fungus"/>
    <property type="evidence" value="ECO:0007669"/>
    <property type="project" value="InterPro"/>
</dbReference>
<dbReference type="PANTHER" id="PTHR33432">
    <property type="entry name" value="PROTEIN EMSY-LIKE 4"/>
    <property type="match status" value="1"/>
</dbReference>
<evidence type="ECO:0000256" key="1">
    <source>
        <dbReference type="SAM" id="MobiDB-lite"/>
    </source>
</evidence>
<dbReference type="InterPro" id="IPR033485">
    <property type="entry name" value="EMSY-LIKE_plant"/>
</dbReference>
<dbReference type="Proteomes" id="UP000708148">
    <property type="component" value="Unassembled WGS sequence"/>
</dbReference>
<feature type="region of interest" description="Disordered" evidence="1">
    <location>
        <begin position="268"/>
        <end position="298"/>
    </location>
</feature>
<evidence type="ECO:0000313" key="2">
    <source>
        <dbReference type="EMBL" id="CAD7700779.1"/>
    </source>
</evidence>